<dbReference type="EMBL" id="JAXOVC010000002">
    <property type="protein sequence ID" value="KAK4506260.1"/>
    <property type="molecule type" value="Genomic_DNA"/>
</dbReference>
<evidence type="ECO:0000313" key="3">
    <source>
        <dbReference type="EMBL" id="KAK4506260.1"/>
    </source>
</evidence>
<dbReference type="PANTHER" id="PTHR34987:SF4">
    <property type="entry name" value="ALPHA-L-RHAMNOSIDASE C-TERMINAL DOMAIN-CONTAINING PROTEIN"/>
    <property type="match status" value="1"/>
</dbReference>
<feature type="chain" id="PRO_5047246209" description="Alpha-L-rhamnosidase C-terminal domain-containing protein" evidence="1">
    <location>
        <begin position="16"/>
        <end position="847"/>
    </location>
</feature>
<dbReference type="InterPro" id="IPR008928">
    <property type="entry name" value="6-hairpin_glycosidase_sf"/>
</dbReference>
<dbReference type="Pfam" id="PF17390">
    <property type="entry name" value="Bac_rhamnosid_C"/>
    <property type="match status" value="1"/>
</dbReference>
<dbReference type="Gene3D" id="2.60.420.10">
    <property type="entry name" value="Maltose phosphorylase, domain 3"/>
    <property type="match status" value="1"/>
</dbReference>
<evidence type="ECO:0000259" key="2">
    <source>
        <dbReference type="Pfam" id="PF17390"/>
    </source>
</evidence>
<dbReference type="SUPFAM" id="SSF48208">
    <property type="entry name" value="Six-hairpin glycosidases"/>
    <property type="match status" value="1"/>
</dbReference>
<proteinExistence type="predicted"/>
<dbReference type="InterPro" id="IPR012341">
    <property type="entry name" value="6hp_glycosidase-like_sf"/>
</dbReference>
<reference evidence="3 4" key="1">
    <citation type="journal article" date="2023" name="G3 (Bethesda)">
        <title>A chromosome-level genome assembly of Zasmidium syzygii isolated from banana leaves.</title>
        <authorList>
            <person name="van Westerhoven A.C."/>
            <person name="Mehrabi R."/>
            <person name="Talebi R."/>
            <person name="Steentjes M.B.F."/>
            <person name="Corcolon B."/>
            <person name="Chong P.A."/>
            <person name="Kema G.H.J."/>
            <person name="Seidl M.F."/>
        </authorList>
    </citation>
    <scope>NUCLEOTIDE SEQUENCE [LARGE SCALE GENOMIC DNA]</scope>
    <source>
        <strain evidence="3 4">P124</strain>
    </source>
</reference>
<keyword evidence="4" id="KW-1185">Reference proteome</keyword>
<gene>
    <name evidence="3" type="ORF">PRZ48_004225</name>
</gene>
<dbReference type="Gene3D" id="1.50.10.10">
    <property type="match status" value="1"/>
</dbReference>
<comment type="caution">
    <text evidence="3">The sequence shown here is derived from an EMBL/GenBank/DDBJ whole genome shotgun (WGS) entry which is preliminary data.</text>
</comment>
<dbReference type="Proteomes" id="UP001305779">
    <property type="component" value="Unassembled WGS sequence"/>
</dbReference>
<evidence type="ECO:0000313" key="4">
    <source>
        <dbReference type="Proteomes" id="UP001305779"/>
    </source>
</evidence>
<dbReference type="PANTHER" id="PTHR34987">
    <property type="entry name" value="C, PUTATIVE (AFU_ORTHOLOGUE AFUA_3G02880)-RELATED"/>
    <property type="match status" value="1"/>
</dbReference>
<protein>
    <recommendedName>
        <fullName evidence="2">Alpha-L-rhamnosidase C-terminal domain-containing protein</fullName>
    </recommendedName>
</protein>
<organism evidence="3 4">
    <name type="scientific">Zasmidium cellare</name>
    <name type="common">Wine cellar mold</name>
    <name type="synonym">Racodium cellare</name>
    <dbReference type="NCBI Taxonomy" id="395010"/>
    <lineage>
        <taxon>Eukaryota</taxon>
        <taxon>Fungi</taxon>
        <taxon>Dikarya</taxon>
        <taxon>Ascomycota</taxon>
        <taxon>Pezizomycotina</taxon>
        <taxon>Dothideomycetes</taxon>
        <taxon>Dothideomycetidae</taxon>
        <taxon>Mycosphaerellales</taxon>
        <taxon>Mycosphaerellaceae</taxon>
        <taxon>Zasmidium</taxon>
    </lineage>
</organism>
<sequence length="847" mass="91491">MPTFIFCLLFTAVAGFVDYGDVLPESYAVGSGPTLDADSPYSDSHIALSSDKPYLTLDFATEVAGFPFFEVVSLSAPTQIEVKYAEDFTALDNPYSDGPWTFSNGLSNTFRTETFNLTEPGRFESYFVQGGQRWMTARLLTSTTVSFAEIGFRSTAEHVATDSTIGQFSSSNSVYDRIWDLGARVVQVACVDAGNAPSTWDITPDGAFIRGQQTAQSARGTAYGNYTLSFSTKIVKGGTGWRVASGTTPTGAVVYLTSNYPEETTFANTNRTLLPPNTLVFNFGHSIVNQSTLVTGWNQYFPLNTSVREGEWYNISTTITSKGYRVNIHGVQEVLVPIFEAEYLSAASASSFSSSPPHTGTWGFGPWNGQEAYVKNVTVTLQNGTVAYTNNMTSNSTLAEYGVAPLDASVCLDGAKRDRLVWIGDFYHTTKVIASSTDRMDYALGSIEYAFALQKQEPPFEGFAPISASLGSRPEYRDAFASNYAALLDYQDLFMGAIGDYFWRTNDLSGLAKYWPNIKQLAEARIAYIDPYSGLVAGDDVFYFLGPVNGSAVTVLLSYGLQRLIPLAEALNDTAAAECYNKTATALNAAVNRELWNPALGTYSLSLAAPSNYSLTSIAWTLLSGAANSTQAASMLEILPSLRLGVGYKTSSSDVESPTTQLSPNILGMLLEGLFIAQRDLGVQDTAVAKTLLDEFWSQMVTQDEYYSGASWEYLYPDGSPGIDLFTSLAHPWGAAPTYVLPEYVLGVTATSPGFRTWQFRPNLGALGLTEAKGTVPTPFGVIEAGWEVVDGGKGAIVTVKGPKGTSGRVVLGEEGVGECEGRKQRGGYVDLDGEKERTVRLSGLSL</sequence>
<name>A0ABR0EYH7_ZASCE</name>
<keyword evidence="1" id="KW-0732">Signal</keyword>
<evidence type="ECO:0000256" key="1">
    <source>
        <dbReference type="SAM" id="SignalP"/>
    </source>
</evidence>
<accession>A0ABR0EYH7</accession>
<feature type="domain" description="Alpha-L-rhamnosidase C-terminal" evidence="2">
    <location>
        <begin position="747"/>
        <end position="822"/>
    </location>
</feature>
<feature type="signal peptide" evidence="1">
    <location>
        <begin position="1"/>
        <end position="15"/>
    </location>
</feature>
<dbReference type="InterPro" id="IPR035398">
    <property type="entry name" value="Bac_rhamnosid_C"/>
</dbReference>